<comment type="similarity">
    <text evidence="2 11">Belongs to the mitochondrial carrier (TC 2.A.29) family.</text>
</comment>
<evidence type="ECO:0000256" key="10">
    <source>
        <dbReference type="PROSITE-ProRule" id="PRU00282"/>
    </source>
</evidence>
<evidence type="ECO:0000256" key="9">
    <source>
        <dbReference type="ARBA" id="ARBA00023136"/>
    </source>
</evidence>
<accession>A0A3M7EUC0</accession>
<dbReference type="SUPFAM" id="SSF103506">
    <property type="entry name" value="Mitochondrial carrier"/>
    <property type="match status" value="1"/>
</dbReference>
<comment type="caution">
    <text evidence="13">The sequence shown here is derived from an EMBL/GenBank/DDBJ whole genome shotgun (WGS) entry which is preliminary data.</text>
</comment>
<organism evidence="13 14">
    <name type="scientific">Hortaea werneckii</name>
    <name type="common">Black yeast</name>
    <name type="synonym">Cladosporium werneckii</name>
    <dbReference type="NCBI Taxonomy" id="91943"/>
    <lineage>
        <taxon>Eukaryota</taxon>
        <taxon>Fungi</taxon>
        <taxon>Dikarya</taxon>
        <taxon>Ascomycota</taxon>
        <taxon>Pezizomycotina</taxon>
        <taxon>Dothideomycetes</taxon>
        <taxon>Dothideomycetidae</taxon>
        <taxon>Mycosphaerellales</taxon>
        <taxon>Teratosphaeriaceae</taxon>
        <taxon>Hortaea</taxon>
    </lineage>
</organism>
<evidence type="ECO:0000313" key="14">
    <source>
        <dbReference type="Proteomes" id="UP000281468"/>
    </source>
</evidence>
<dbReference type="EMBL" id="QWIQ01000682">
    <property type="protein sequence ID" value="RMY79694.1"/>
    <property type="molecule type" value="Genomic_DNA"/>
</dbReference>
<keyword evidence="6" id="KW-0999">Mitochondrion inner membrane</keyword>
<evidence type="ECO:0000256" key="2">
    <source>
        <dbReference type="ARBA" id="ARBA00006375"/>
    </source>
</evidence>
<feature type="region of interest" description="Disordered" evidence="12">
    <location>
        <begin position="1"/>
        <end position="22"/>
    </location>
</feature>
<name>A0A3M7EUC0_HORWE</name>
<sequence>MALHTPKADRHHTTHDASPPIVQKMLTPTHPLVTEKDKSIHSEHGVIHYPWYFGGTASCASVMCTQPLGVDAATTTDSSPHGSQCRHDGRPYQRVEKGVSQSSALTIPSSSTLTLHKLTASLARTAVYSGIRFGMYEKLKEMSTTPTHSPTATTLAALGALSGACGSIASNPADIVCLRMQNDPSLPRELRTHYRNIAHGLLKMFRTEGLASGWIGAGLGASRAALATATQLAGYDVFKREILARTSMTDNVPTHISASCLAGFLSTLICNPVDVVKARVMTGSTVKGHSLAETLGDAFRKEGVMWPFRGLTPALISRGPSTIITFVTIEQMKRVYREAKGLV</sequence>
<evidence type="ECO:0000256" key="7">
    <source>
        <dbReference type="ARBA" id="ARBA00022989"/>
    </source>
</evidence>
<dbReference type="AlphaFoldDB" id="A0A3M7EUC0"/>
<evidence type="ECO:0000256" key="1">
    <source>
        <dbReference type="ARBA" id="ARBA00004448"/>
    </source>
</evidence>
<evidence type="ECO:0000256" key="8">
    <source>
        <dbReference type="ARBA" id="ARBA00023128"/>
    </source>
</evidence>
<feature type="repeat" description="Solcar" evidence="10">
    <location>
        <begin position="150"/>
        <end position="241"/>
    </location>
</feature>
<evidence type="ECO:0008006" key="15">
    <source>
        <dbReference type="Google" id="ProtNLM"/>
    </source>
</evidence>
<proteinExistence type="inferred from homology"/>
<dbReference type="Pfam" id="PF00153">
    <property type="entry name" value="Mito_carr"/>
    <property type="match status" value="2"/>
</dbReference>
<dbReference type="InterPro" id="IPR023395">
    <property type="entry name" value="MCP_dom_sf"/>
</dbReference>
<evidence type="ECO:0000313" key="13">
    <source>
        <dbReference type="EMBL" id="RMY79694.1"/>
    </source>
</evidence>
<evidence type="ECO:0000256" key="6">
    <source>
        <dbReference type="ARBA" id="ARBA00022792"/>
    </source>
</evidence>
<dbReference type="GO" id="GO:0055085">
    <property type="term" value="P:transmembrane transport"/>
    <property type="evidence" value="ECO:0007669"/>
    <property type="project" value="InterPro"/>
</dbReference>
<keyword evidence="3 11" id="KW-0813">Transport</keyword>
<dbReference type="PRINTS" id="PR00784">
    <property type="entry name" value="MTUNCOUPLING"/>
</dbReference>
<dbReference type="PROSITE" id="PS50920">
    <property type="entry name" value="SOLCAR"/>
    <property type="match status" value="2"/>
</dbReference>
<evidence type="ECO:0000256" key="3">
    <source>
        <dbReference type="ARBA" id="ARBA00022448"/>
    </source>
</evidence>
<evidence type="ECO:0000256" key="4">
    <source>
        <dbReference type="ARBA" id="ARBA00022692"/>
    </source>
</evidence>
<keyword evidence="4 10" id="KW-0812">Transmembrane</keyword>
<evidence type="ECO:0000256" key="12">
    <source>
        <dbReference type="SAM" id="MobiDB-lite"/>
    </source>
</evidence>
<keyword evidence="9 10" id="KW-0472">Membrane</keyword>
<feature type="repeat" description="Solcar" evidence="10">
    <location>
        <begin position="250"/>
        <end position="335"/>
    </location>
</feature>
<keyword evidence="5" id="KW-0677">Repeat</keyword>
<evidence type="ECO:0000256" key="11">
    <source>
        <dbReference type="RuleBase" id="RU000488"/>
    </source>
</evidence>
<protein>
    <recommendedName>
        <fullName evidence="15">Mitochondrial carrier</fullName>
    </recommendedName>
</protein>
<comment type="subcellular location">
    <subcellularLocation>
        <location evidence="1">Mitochondrion inner membrane</location>
        <topology evidence="1">Multi-pass membrane protein</topology>
    </subcellularLocation>
</comment>
<dbReference type="GO" id="GO:0005743">
    <property type="term" value="C:mitochondrial inner membrane"/>
    <property type="evidence" value="ECO:0007669"/>
    <property type="project" value="UniProtKB-SubCell"/>
</dbReference>
<gene>
    <name evidence="13" type="ORF">D0862_13071</name>
</gene>
<dbReference type="InterPro" id="IPR050391">
    <property type="entry name" value="Mito_Metabolite_Transporter"/>
</dbReference>
<reference evidence="13 14" key="1">
    <citation type="journal article" date="2018" name="BMC Genomics">
        <title>Genomic evidence for intraspecific hybridization in a clonal and extremely halotolerant yeast.</title>
        <authorList>
            <person name="Gostincar C."/>
            <person name="Stajich J.E."/>
            <person name="Zupancic J."/>
            <person name="Zalar P."/>
            <person name="Gunde-Cimerman N."/>
        </authorList>
    </citation>
    <scope>NUCLEOTIDE SEQUENCE [LARGE SCALE GENOMIC DNA]</scope>
    <source>
        <strain evidence="13 14">EXF-171</strain>
    </source>
</reference>
<dbReference type="Proteomes" id="UP000281468">
    <property type="component" value="Unassembled WGS sequence"/>
</dbReference>
<dbReference type="Gene3D" id="1.50.40.10">
    <property type="entry name" value="Mitochondrial carrier domain"/>
    <property type="match status" value="1"/>
</dbReference>
<dbReference type="VEuPathDB" id="FungiDB:BTJ68_13353"/>
<keyword evidence="7" id="KW-1133">Transmembrane helix</keyword>
<evidence type="ECO:0000256" key="5">
    <source>
        <dbReference type="ARBA" id="ARBA00022737"/>
    </source>
</evidence>
<dbReference type="InterPro" id="IPR002067">
    <property type="entry name" value="MCP"/>
</dbReference>
<keyword evidence="8" id="KW-0496">Mitochondrion</keyword>
<dbReference type="PANTHER" id="PTHR45618">
    <property type="entry name" value="MITOCHONDRIAL DICARBOXYLATE CARRIER-RELATED"/>
    <property type="match status" value="1"/>
</dbReference>
<dbReference type="InterPro" id="IPR018108">
    <property type="entry name" value="MCP_transmembrane"/>
</dbReference>